<accession>X1KWQ5</accession>
<dbReference type="AlphaFoldDB" id="X1KWQ5"/>
<organism evidence="1">
    <name type="scientific">marine sediment metagenome</name>
    <dbReference type="NCBI Taxonomy" id="412755"/>
    <lineage>
        <taxon>unclassified sequences</taxon>
        <taxon>metagenomes</taxon>
        <taxon>ecological metagenomes</taxon>
    </lineage>
</organism>
<protein>
    <submittedName>
        <fullName evidence="1">Uncharacterized protein</fullName>
    </submittedName>
</protein>
<name>X1KWQ5_9ZZZZ</name>
<dbReference type="EMBL" id="BARV01002653">
    <property type="protein sequence ID" value="GAH94589.1"/>
    <property type="molecule type" value="Genomic_DNA"/>
</dbReference>
<reference evidence="1" key="1">
    <citation type="journal article" date="2014" name="Front. Microbiol.">
        <title>High frequency of phylogenetically diverse reductive dehalogenase-homologous genes in deep subseafloor sedimentary metagenomes.</title>
        <authorList>
            <person name="Kawai M."/>
            <person name="Futagami T."/>
            <person name="Toyoda A."/>
            <person name="Takaki Y."/>
            <person name="Nishi S."/>
            <person name="Hori S."/>
            <person name="Arai W."/>
            <person name="Tsubouchi T."/>
            <person name="Morono Y."/>
            <person name="Uchiyama I."/>
            <person name="Ito T."/>
            <person name="Fujiyama A."/>
            <person name="Inagaki F."/>
            <person name="Takami H."/>
        </authorList>
    </citation>
    <scope>NUCLEOTIDE SEQUENCE</scope>
    <source>
        <strain evidence="1">Expedition CK06-06</strain>
    </source>
</reference>
<sequence length="149" mass="14814">MLSRKTLGAVSLDRPPPITAQEVDHYMLGPHWQAFDGVIPGGGAGAGGDGGGHGASALPAVAGFGGTGGGGGVAFAACQAEPGSGDGGSGGGEDGYGLGPHWALAPAGEALLPSIHIAMLFCLHDPMSSVVSINSMELRFLRRRKNARL</sequence>
<comment type="caution">
    <text evidence="1">The sequence shown here is derived from an EMBL/GenBank/DDBJ whole genome shotgun (WGS) entry which is preliminary data.</text>
</comment>
<gene>
    <name evidence="1" type="ORF">S06H3_06741</name>
</gene>
<proteinExistence type="predicted"/>
<evidence type="ECO:0000313" key="1">
    <source>
        <dbReference type="EMBL" id="GAH94589.1"/>
    </source>
</evidence>